<keyword evidence="1" id="KW-0472">Membrane</keyword>
<keyword evidence="1" id="KW-0812">Transmembrane</keyword>
<feature type="transmembrane region" description="Helical" evidence="1">
    <location>
        <begin position="12"/>
        <end position="30"/>
    </location>
</feature>
<comment type="caution">
    <text evidence="2">The sequence shown here is derived from an EMBL/GenBank/DDBJ whole genome shotgun (WGS) entry which is preliminary data.</text>
</comment>
<accession>A0ABU5L7S2</accession>
<name>A0ABU5L7S2_9RICK</name>
<organism evidence="2 3">
    <name type="scientific">Candidatus Cyrtobacter comes</name>
    <dbReference type="NCBI Taxonomy" id="675776"/>
    <lineage>
        <taxon>Bacteria</taxon>
        <taxon>Pseudomonadati</taxon>
        <taxon>Pseudomonadota</taxon>
        <taxon>Alphaproteobacteria</taxon>
        <taxon>Rickettsiales</taxon>
        <taxon>Candidatus Midichloriaceae</taxon>
        <taxon>Candidatus Cyrtobacter</taxon>
    </lineage>
</organism>
<evidence type="ECO:0000313" key="2">
    <source>
        <dbReference type="EMBL" id="MDZ5761920.1"/>
    </source>
</evidence>
<keyword evidence="1" id="KW-1133">Transmembrane helix</keyword>
<evidence type="ECO:0000313" key="3">
    <source>
        <dbReference type="Proteomes" id="UP001293791"/>
    </source>
</evidence>
<evidence type="ECO:0000256" key="1">
    <source>
        <dbReference type="SAM" id="Phobius"/>
    </source>
</evidence>
<proteinExistence type="predicted"/>
<feature type="transmembrane region" description="Helical" evidence="1">
    <location>
        <begin position="42"/>
        <end position="67"/>
    </location>
</feature>
<sequence>MGSIVLTKIDMVFFINSILNCLLTNSIYYISKFKNCIWQTHIVSGFLACILIIRFLYATVIALLGGYDVV</sequence>
<reference evidence="2 3" key="1">
    <citation type="submission" date="2023-02" db="EMBL/GenBank/DDBJ databases">
        <title>Host association and intracellularity evolved multiple times independently in the Rickettsiales.</title>
        <authorList>
            <person name="Castelli M."/>
            <person name="Nardi T."/>
            <person name="Gammuto L."/>
            <person name="Bellinzona G."/>
            <person name="Sabaneyeva E."/>
            <person name="Potekhin A."/>
            <person name="Serra V."/>
            <person name="Petroni G."/>
            <person name="Sassera D."/>
        </authorList>
    </citation>
    <scope>NUCLEOTIDE SEQUENCE [LARGE SCALE GENOMIC DNA]</scope>
    <source>
        <strain evidence="2 3">BOD18</strain>
    </source>
</reference>
<keyword evidence="3" id="KW-1185">Reference proteome</keyword>
<protein>
    <submittedName>
        <fullName evidence="2">Uncharacterized protein</fullName>
    </submittedName>
</protein>
<gene>
    <name evidence="2" type="ORF">Cyrtocomes_00280</name>
</gene>
<dbReference type="EMBL" id="JARGYT010000010">
    <property type="protein sequence ID" value="MDZ5761920.1"/>
    <property type="molecule type" value="Genomic_DNA"/>
</dbReference>
<dbReference type="Proteomes" id="UP001293791">
    <property type="component" value="Unassembled WGS sequence"/>
</dbReference>